<name>A0A5K7Y351_9VIRU</name>
<accession>A0A5K7Y351</accession>
<organism evidence="1">
    <name type="scientific">Abalone asfa-like virus</name>
    <dbReference type="NCBI Taxonomy" id="2839893"/>
    <lineage>
        <taxon>Viruses</taxon>
        <taxon>Varidnaviria</taxon>
        <taxon>Bamfordvirae</taxon>
        <taxon>Nucleocytoviricota</taxon>
        <taxon>Pokkesviricetes</taxon>
        <taxon>Asfuvirales</taxon>
        <taxon>Asfarviridae</taxon>
    </lineage>
</organism>
<proteinExistence type="predicted"/>
<reference evidence="1" key="1">
    <citation type="journal article" date="2020" name="Sci. Rep.">
        <title>A novel Asfarvirus-like virus identified as a potential cause of mass mortality of abalone.</title>
        <authorList>
            <person name="Matsuyama T."/>
            <person name="Takano T."/>
            <person name="Nishiki I."/>
            <person name="Fujiwara A."/>
            <person name="Kiryu I."/>
            <person name="Inada M."/>
            <person name="Sakai T."/>
            <person name="Terashima S."/>
            <person name="Matsuura Y."/>
            <person name="Isowa K."/>
            <person name="Nakayasu C."/>
        </authorList>
    </citation>
    <scope>NUCLEOTIDE SEQUENCE</scope>
</reference>
<dbReference type="EMBL" id="LC506465">
    <property type="protein sequence ID" value="BBO54001.1"/>
    <property type="molecule type" value="Genomic_DNA"/>
</dbReference>
<protein>
    <submittedName>
        <fullName evidence="1">PM448R homolog protein</fullName>
    </submittedName>
</protein>
<evidence type="ECO:0000313" key="1">
    <source>
        <dbReference type="EMBL" id="BBO54001.1"/>
    </source>
</evidence>
<sequence>MYANLVNELFNVPGPFYKIQRLKYLAKQHKMKFTVDLPTLFVTGTKKALETVPSDFYYQNNGILIDGFNGALKCVAPATLTRPFGPDFLPDEKEHQDKMINDHLKKGDYDIIQIYDGTVVTLYPVFSETGNLQCFKLATNSTPDFGKRKSITGRTHNELVAELFRKSGIECAVITTDTGDVGLLLPGLDLDHCYTIGYRHHEAHPFAFDGERIWNVRSVNLKTGELSTQKIKHIEDEKIVTFDKPMSLQDLRDECAPALSDFLEAPSTTVNYGYILKSKVPGRLPFQEDLFVIPSSFLTFLQDTIYKYQYVEGTLDLEKTVLRSYLDKAVLKDTFLTIFPQFDGEYQKFNQVLAKITNQFITRYIHQWLDDVKYKQILEAIYAEAKPRFYDVPPDELLDSVIDDRFLDLFYKLLH</sequence>